<name>A0ABV1SLQ0_9RHOB</name>
<organism evidence="2 3">
    <name type="scientific">Thioclava kandeliae</name>
    <dbReference type="NCBI Taxonomy" id="3070818"/>
    <lineage>
        <taxon>Bacteria</taxon>
        <taxon>Pseudomonadati</taxon>
        <taxon>Pseudomonadota</taxon>
        <taxon>Alphaproteobacteria</taxon>
        <taxon>Rhodobacterales</taxon>
        <taxon>Paracoccaceae</taxon>
        <taxon>Thioclava</taxon>
    </lineage>
</organism>
<evidence type="ECO:0000256" key="1">
    <source>
        <dbReference type="SAM" id="Phobius"/>
    </source>
</evidence>
<comment type="caution">
    <text evidence="2">The sequence shown here is derived from an EMBL/GenBank/DDBJ whole genome shotgun (WGS) entry which is preliminary data.</text>
</comment>
<evidence type="ECO:0008006" key="4">
    <source>
        <dbReference type="Google" id="ProtNLM"/>
    </source>
</evidence>
<feature type="transmembrane region" description="Helical" evidence="1">
    <location>
        <begin position="57"/>
        <end position="77"/>
    </location>
</feature>
<reference evidence="2 3" key="1">
    <citation type="submission" date="2024-01" db="EMBL/GenBank/DDBJ databases">
        <authorList>
            <person name="Deng Y."/>
            <person name="Su J."/>
        </authorList>
    </citation>
    <scope>NUCLEOTIDE SEQUENCE [LARGE SCALE GENOMIC DNA]</scope>
    <source>
        <strain evidence="2 3">CPCC 100088</strain>
    </source>
</reference>
<proteinExistence type="predicted"/>
<feature type="transmembrane region" description="Helical" evidence="1">
    <location>
        <begin position="20"/>
        <end position="45"/>
    </location>
</feature>
<dbReference type="EMBL" id="JAYWLC010000031">
    <property type="protein sequence ID" value="MER5173827.1"/>
    <property type="molecule type" value="Genomic_DNA"/>
</dbReference>
<keyword evidence="1" id="KW-1133">Transmembrane helix</keyword>
<dbReference type="Proteomes" id="UP001438953">
    <property type="component" value="Unassembled WGS sequence"/>
</dbReference>
<reference evidence="2 3" key="2">
    <citation type="submission" date="2024-06" db="EMBL/GenBank/DDBJ databases">
        <title>Thioclava kandeliae sp. nov. from a rhizosphere soil sample of Kandelia candel in a mangrove.</title>
        <authorList>
            <person name="Mu T."/>
        </authorList>
    </citation>
    <scope>NUCLEOTIDE SEQUENCE [LARGE SCALE GENOMIC DNA]</scope>
    <source>
        <strain evidence="2 3">CPCC 100088</strain>
    </source>
</reference>
<evidence type="ECO:0000313" key="2">
    <source>
        <dbReference type="EMBL" id="MER5173827.1"/>
    </source>
</evidence>
<evidence type="ECO:0000313" key="3">
    <source>
        <dbReference type="Proteomes" id="UP001438953"/>
    </source>
</evidence>
<accession>A0ABV1SLQ0</accession>
<keyword evidence="1" id="KW-0812">Transmembrane</keyword>
<keyword evidence="1" id="KW-0472">Membrane</keyword>
<gene>
    <name evidence="2" type="ORF">VSX56_18890</name>
</gene>
<protein>
    <recommendedName>
        <fullName evidence="4">Pectinesterase inhibitor domain-containing protein</fullName>
    </recommendedName>
</protein>
<dbReference type="RefSeq" id="WP_350939137.1">
    <property type="nucleotide sequence ID" value="NZ_JAYWLC010000031.1"/>
</dbReference>
<sequence length="210" mass="22902">MLAFFNDRVSLLELIGLEVIGHTLLLVSLAIFLSPVLAGLEFSGFKVPAVPNNRRPLVIGFAAVLFLASAVTSMPLVQVSKSPAVTANMMNDCAPIWQRNDRSKERIAICSEAFLIRHDALIRSLGNAKQAGERTVEAISFQLNEANLKTSAAALSDQLNRARRYCFQTIETGFISDADGCDFSSSLLKTLSIAYDEAASRMEVDLPHQN</sequence>
<keyword evidence="3" id="KW-1185">Reference proteome</keyword>